<feature type="compositionally biased region" description="Basic and acidic residues" evidence="1">
    <location>
        <begin position="95"/>
        <end position="110"/>
    </location>
</feature>
<name>A0ABT6J7M2_9GAMM</name>
<organism evidence="2 3">
    <name type="scientific">Luteimonas endophytica</name>
    <dbReference type="NCBI Taxonomy" id="3042023"/>
    <lineage>
        <taxon>Bacteria</taxon>
        <taxon>Pseudomonadati</taxon>
        <taxon>Pseudomonadota</taxon>
        <taxon>Gammaproteobacteria</taxon>
        <taxon>Lysobacterales</taxon>
        <taxon>Lysobacteraceae</taxon>
        <taxon>Luteimonas</taxon>
    </lineage>
</organism>
<protein>
    <recommendedName>
        <fullName evidence="4">SPOR domain-containing protein</fullName>
    </recommendedName>
</protein>
<dbReference type="RefSeq" id="WP_280573819.1">
    <property type="nucleotide sequence ID" value="NZ_JARXRM010000028.1"/>
</dbReference>
<feature type="region of interest" description="Disordered" evidence="1">
    <location>
        <begin position="47"/>
        <end position="72"/>
    </location>
</feature>
<accession>A0ABT6J7M2</accession>
<sequence>MPVDSAYSIYLSPARSANKPGRGRHPHLLLAMVTVGLLAVGQSAAQEGSEPAVAPEAAQAPLPATPDRGGKVCHYEEVTGSRMRKRICYTPEQREARERAARDMVREMDSKGIQYTDGSGG</sequence>
<evidence type="ECO:0000313" key="2">
    <source>
        <dbReference type="EMBL" id="MDH5822824.1"/>
    </source>
</evidence>
<reference evidence="2 3" key="1">
    <citation type="submission" date="2023-04" db="EMBL/GenBank/DDBJ databases">
        <title>Luteimonas endophyticus RD2P54.</title>
        <authorList>
            <person name="Sun J.-Q."/>
        </authorList>
    </citation>
    <scope>NUCLEOTIDE SEQUENCE [LARGE SCALE GENOMIC DNA]</scope>
    <source>
        <strain evidence="2 3">RD2P54</strain>
    </source>
</reference>
<evidence type="ECO:0000256" key="1">
    <source>
        <dbReference type="SAM" id="MobiDB-lite"/>
    </source>
</evidence>
<dbReference type="EMBL" id="JARXRM010000028">
    <property type="protein sequence ID" value="MDH5822824.1"/>
    <property type="molecule type" value="Genomic_DNA"/>
</dbReference>
<gene>
    <name evidence="2" type="ORF">QFW77_07425</name>
</gene>
<feature type="region of interest" description="Disordered" evidence="1">
    <location>
        <begin position="95"/>
        <end position="121"/>
    </location>
</feature>
<evidence type="ECO:0000313" key="3">
    <source>
        <dbReference type="Proteomes" id="UP001156940"/>
    </source>
</evidence>
<keyword evidence="3" id="KW-1185">Reference proteome</keyword>
<evidence type="ECO:0008006" key="4">
    <source>
        <dbReference type="Google" id="ProtNLM"/>
    </source>
</evidence>
<proteinExistence type="predicted"/>
<comment type="caution">
    <text evidence="2">The sequence shown here is derived from an EMBL/GenBank/DDBJ whole genome shotgun (WGS) entry which is preliminary data.</text>
</comment>
<dbReference type="Proteomes" id="UP001156940">
    <property type="component" value="Unassembled WGS sequence"/>
</dbReference>
<feature type="compositionally biased region" description="Low complexity" evidence="1">
    <location>
        <begin position="51"/>
        <end position="66"/>
    </location>
</feature>